<reference evidence="1 2" key="1">
    <citation type="journal article" date="2008" name="Appl. Environ. Microbiol.">
        <title>Hydrogenomics of the extremely thermophilic bacterium Caldicellulosiruptor saccharolyticus.</title>
        <authorList>
            <person name="van de Werken H.J."/>
            <person name="Verhaart M.R."/>
            <person name="VanFossen A.L."/>
            <person name="Willquist K."/>
            <person name="Lewis D.L."/>
            <person name="Nichols J.D."/>
            <person name="Goorissen H.P."/>
            <person name="Mongodin E.F."/>
            <person name="Nelson K.E."/>
            <person name="van Niel E.W."/>
            <person name="Stams A.J."/>
            <person name="Ward D.E."/>
            <person name="de Vos W.M."/>
            <person name="van der Oost J."/>
            <person name="Kelly R.M."/>
            <person name="Kengen S.W."/>
        </authorList>
    </citation>
    <scope>NUCLEOTIDE SEQUENCE [LARGE SCALE GENOMIC DNA]</scope>
    <source>
        <strain evidence="2">ATCC 43494 / DSM 8903 / Tp8T 6331</strain>
    </source>
</reference>
<dbReference type="eggNOG" id="COG3547">
    <property type="taxonomic scope" value="Bacteria"/>
</dbReference>
<dbReference type="HOGENOM" id="CLU_036902_11_4_9"/>
<dbReference type="STRING" id="351627.Csac_2716"/>
<dbReference type="InterPro" id="IPR047650">
    <property type="entry name" value="Transpos_IS110"/>
</dbReference>
<gene>
    <name evidence="1" type="ordered locus">Csac_2716</name>
</gene>
<evidence type="ECO:0000313" key="2">
    <source>
        <dbReference type="Proteomes" id="UP000000256"/>
    </source>
</evidence>
<evidence type="ECO:0008006" key="3">
    <source>
        <dbReference type="Google" id="ProtNLM"/>
    </source>
</evidence>
<accession>A4XN00</accession>
<dbReference type="PANTHER" id="PTHR33055:SF15">
    <property type="entry name" value="TRANSPOSASE-RELATED"/>
    <property type="match status" value="1"/>
</dbReference>
<organism evidence="1 2">
    <name type="scientific">Caldicellulosiruptor saccharolyticus (strain ATCC 43494 / DSM 8903 / Tp8T 6331)</name>
    <dbReference type="NCBI Taxonomy" id="351627"/>
    <lineage>
        <taxon>Bacteria</taxon>
        <taxon>Bacillati</taxon>
        <taxon>Bacillota</taxon>
        <taxon>Bacillota incertae sedis</taxon>
        <taxon>Caldicellulosiruptorales</taxon>
        <taxon>Caldicellulosiruptoraceae</taxon>
        <taxon>Caldicellulosiruptor</taxon>
    </lineage>
</organism>
<evidence type="ECO:0000313" key="1">
    <source>
        <dbReference type="EMBL" id="ABP68285.1"/>
    </source>
</evidence>
<dbReference type="EMBL" id="CP000679">
    <property type="protein sequence ID" value="ABP68285.1"/>
    <property type="molecule type" value="Genomic_DNA"/>
</dbReference>
<proteinExistence type="predicted"/>
<dbReference type="KEGG" id="csc:Csac_2716"/>
<dbReference type="PANTHER" id="PTHR33055">
    <property type="entry name" value="TRANSPOSASE FOR INSERTION SEQUENCE ELEMENT IS1111A"/>
    <property type="match status" value="1"/>
</dbReference>
<dbReference type="AlphaFoldDB" id="A4XN00"/>
<protein>
    <recommendedName>
        <fullName evidence="3">Transposase IS116/IS110/IS902 family protein</fullName>
    </recommendedName>
</protein>
<keyword evidence="2" id="KW-1185">Reference proteome</keyword>
<name>A4XN00_CALS8</name>
<sequence length="91" mass="10789">MCEVAWSLTRVRDSYLATWYWKVKQRRGTKKAIVALARKLLVIIYNMLKNGTDYDEKVFYEVRKKQETIRVKRLINEAKKLGLEVIVPQSV</sequence>
<dbReference type="Proteomes" id="UP000000256">
    <property type="component" value="Chromosome"/>
</dbReference>